<dbReference type="PROSITE" id="PS51327">
    <property type="entry name" value="DICER_DSRBF"/>
    <property type="match status" value="1"/>
</dbReference>
<dbReference type="GO" id="GO:0010267">
    <property type="term" value="P:ta-siRNA processing"/>
    <property type="evidence" value="ECO:0007669"/>
    <property type="project" value="UniProtKB-ARBA"/>
</dbReference>
<evidence type="ECO:0000256" key="1">
    <source>
        <dbReference type="ARBA" id="ARBA00001936"/>
    </source>
</evidence>
<keyword evidence="7" id="KW-0547">Nucleotide-binding</keyword>
<keyword evidence="12" id="KW-0460">Magnesium</keyword>
<dbReference type="SMART" id="SM00490">
    <property type="entry name" value="HELICc"/>
    <property type="match status" value="1"/>
</dbReference>
<dbReference type="Gene3D" id="1.10.1520.10">
    <property type="entry name" value="Ribonuclease III domain"/>
    <property type="match status" value="2"/>
</dbReference>
<dbReference type="SMART" id="SM00487">
    <property type="entry name" value="DEXDc"/>
    <property type="match status" value="1"/>
</dbReference>
<evidence type="ECO:0000256" key="15">
    <source>
        <dbReference type="ARBA" id="ARBA00023211"/>
    </source>
</evidence>
<dbReference type="InterPro" id="IPR027417">
    <property type="entry name" value="P-loop_NTPase"/>
</dbReference>
<comment type="cofactor">
    <cofactor evidence="2">
        <name>Mg(2+)</name>
        <dbReference type="ChEBI" id="CHEBI:18420"/>
    </cofactor>
</comment>
<dbReference type="GO" id="GO:0005524">
    <property type="term" value="F:ATP binding"/>
    <property type="evidence" value="ECO:0007669"/>
    <property type="project" value="UniProtKB-KW"/>
</dbReference>
<dbReference type="SUPFAM" id="SSF101690">
    <property type="entry name" value="PAZ domain"/>
    <property type="match status" value="1"/>
</dbReference>
<evidence type="ECO:0000256" key="16">
    <source>
        <dbReference type="ARBA" id="ARBA00023242"/>
    </source>
</evidence>
<dbReference type="InterPro" id="IPR005034">
    <property type="entry name" value="Dicer_dimerisation"/>
</dbReference>
<evidence type="ECO:0000256" key="18">
    <source>
        <dbReference type="PROSITE-ProRule" id="PRU00657"/>
    </source>
</evidence>
<dbReference type="CDD" id="cd00593">
    <property type="entry name" value="RIBOc"/>
    <property type="match status" value="2"/>
</dbReference>
<keyword evidence="16" id="KW-0539">Nucleus</keyword>
<reference evidence="24 25" key="1">
    <citation type="submission" date="2024-03" db="EMBL/GenBank/DDBJ databases">
        <title>WGS assembly of Saponaria officinalis var. Norfolk2.</title>
        <authorList>
            <person name="Jenkins J."/>
            <person name="Shu S."/>
            <person name="Grimwood J."/>
            <person name="Barry K."/>
            <person name="Goodstein D."/>
            <person name="Schmutz J."/>
            <person name="Leebens-Mack J."/>
            <person name="Osbourn A."/>
        </authorList>
    </citation>
    <scope>NUCLEOTIDE SEQUENCE [LARGE SCALE GENOMIC DNA]</scope>
    <source>
        <strain evidence="25">cv. Norfolk2</strain>
        <strain evidence="24">JIC</strain>
        <tissue evidence="24">Leaf</tissue>
    </source>
</reference>
<dbReference type="Gene3D" id="2.170.260.10">
    <property type="entry name" value="paz domain"/>
    <property type="match status" value="1"/>
</dbReference>
<comment type="caution">
    <text evidence="24">The sequence shown here is derived from an EMBL/GenBank/DDBJ whole genome shotgun (WGS) entry which is preliminary data.</text>
</comment>
<dbReference type="EMBL" id="JBDFQZ010000012">
    <property type="protein sequence ID" value="KAK9673493.1"/>
    <property type="molecule type" value="Genomic_DNA"/>
</dbReference>
<dbReference type="SMART" id="SM00535">
    <property type="entry name" value="RIBOc"/>
    <property type="match status" value="2"/>
</dbReference>
<evidence type="ECO:0000256" key="2">
    <source>
        <dbReference type="ARBA" id="ARBA00001946"/>
    </source>
</evidence>
<keyword evidence="6" id="KW-0677">Repeat</keyword>
<keyword evidence="11" id="KW-0067">ATP-binding</keyword>
<dbReference type="Pfam" id="PF02170">
    <property type="entry name" value="PAZ"/>
    <property type="match status" value="1"/>
</dbReference>
<evidence type="ECO:0000256" key="6">
    <source>
        <dbReference type="ARBA" id="ARBA00022737"/>
    </source>
</evidence>
<dbReference type="FunFam" id="3.30.160.380:FF:000001">
    <property type="entry name" value="Endoribonuclease dicer-like 1"/>
    <property type="match status" value="1"/>
</dbReference>
<dbReference type="InterPro" id="IPR006935">
    <property type="entry name" value="Helicase/UvrB_N"/>
</dbReference>
<feature type="domain" description="Helicase C-terminal" evidence="22">
    <location>
        <begin position="367"/>
        <end position="539"/>
    </location>
</feature>
<dbReference type="FunFam" id="3.40.50.300:FF:000420">
    <property type="entry name" value="Endoribonuclease dicer-like 1"/>
    <property type="match status" value="1"/>
</dbReference>
<dbReference type="InterPro" id="IPR000999">
    <property type="entry name" value="RNase_III_dom"/>
</dbReference>
<evidence type="ECO:0000259" key="23">
    <source>
        <dbReference type="PROSITE" id="PS51327"/>
    </source>
</evidence>
<dbReference type="InterPro" id="IPR003100">
    <property type="entry name" value="PAZ_dom"/>
</dbReference>
<dbReference type="Proteomes" id="UP001443914">
    <property type="component" value="Unassembled WGS sequence"/>
</dbReference>
<evidence type="ECO:0000259" key="21">
    <source>
        <dbReference type="PROSITE" id="PS51192"/>
    </source>
</evidence>
<dbReference type="InterPro" id="IPR014001">
    <property type="entry name" value="Helicase_ATP-bd"/>
</dbReference>
<dbReference type="SMART" id="SM00949">
    <property type="entry name" value="PAZ"/>
    <property type="match status" value="1"/>
</dbReference>
<dbReference type="Pfam" id="PF00636">
    <property type="entry name" value="Ribonuclease_3"/>
    <property type="match status" value="2"/>
</dbReference>
<dbReference type="Gene3D" id="3.30.160.380">
    <property type="entry name" value="Dicer dimerisation domain"/>
    <property type="match status" value="1"/>
</dbReference>
<feature type="domain" description="Helicase ATP-binding" evidence="21">
    <location>
        <begin position="30"/>
        <end position="208"/>
    </location>
</feature>
<dbReference type="InterPro" id="IPR001650">
    <property type="entry name" value="Helicase_C-like"/>
</dbReference>
<evidence type="ECO:0000256" key="10">
    <source>
        <dbReference type="ARBA" id="ARBA00022806"/>
    </source>
</evidence>
<organism evidence="24 25">
    <name type="scientific">Saponaria officinalis</name>
    <name type="common">Common soapwort</name>
    <name type="synonym">Lychnis saponaria</name>
    <dbReference type="NCBI Taxonomy" id="3572"/>
    <lineage>
        <taxon>Eukaryota</taxon>
        <taxon>Viridiplantae</taxon>
        <taxon>Streptophyta</taxon>
        <taxon>Embryophyta</taxon>
        <taxon>Tracheophyta</taxon>
        <taxon>Spermatophyta</taxon>
        <taxon>Magnoliopsida</taxon>
        <taxon>eudicotyledons</taxon>
        <taxon>Gunneridae</taxon>
        <taxon>Pentapetalae</taxon>
        <taxon>Caryophyllales</taxon>
        <taxon>Caryophyllaceae</taxon>
        <taxon>Caryophylleae</taxon>
        <taxon>Saponaria</taxon>
    </lineage>
</organism>
<keyword evidence="8" id="KW-0255">Endonuclease</keyword>
<keyword evidence="4" id="KW-0540">Nuclease</keyword>
<evidence type="ECO:0000256" key="5">
    <source>
        <dbReference type="ARBA" id="ARBA00022723"/>
    </source>
</evidence>
<evidence type="ECO:0000256" key="9">
    <source>
        <dbReference type="ARBA" id="ARBA00022801"/>
    </source>
</evidence>
<evidence type="ECO:0000256" key="11">
    <source>
        <dbReference type="ARBA" id="ARBA00022840"/>
    </source>
</evidence>
<dbReference type="FunFam" id="1.10.1520.10:FF:000004">
    <property type="entry name" value="Endoribonuclease dicer-like 1"/>
    <property type="match status" value="1"/>
</dbReference>
<dbReference type="PROSITE" id="PS51194">
    <property type="entry name" value="HELICASE_CTER"/>
    <property type="match status" value="1"/>
</dbReference>
<dbReference type="Pfam" id="PF04851">
    <property type="entry name" value="ResIII"/>
    <property type="match status" value="1"/>
</dbReference>
<feature type="domain" description="RNase III" evidence="19">
    <location>
        <begin position="1167"/>
        <end position="1314"/>
    </location>
</feature>
<dbReference type="PROSITE" id="PS50821">
    <property type="entry name" value="PAZ"/>
    <property type="match status" value="1"/>
</dbReference>
<comment type="similarity">
    <text evidence="17 18">Belongs to the helicase family. Dicer subfamily.</text>
</comment>
<accession>A0AAW1HBQ8</accession>
<feature type="domain" description="RNase III" evidence="19">
    <location>
        <begin position="1000"/>
        <end position="1131"/>
    </location>
</feature>
<dbReference type="PANTHER" id="PTHR14950">
    <property type="entry name" value="DICER-RELATED"/>
    <property type="match status" value="1"/>
</dbReference>
<dbReference type="GO" id="GO:0003677">
    <property type="term" value="F:DNA binding"/>
    <property type="evidence" value="ECO:0007669"/>
    <property type="project" value="InterPro"/>
</dbReference>
<dbReference type="Gene3D" id="3.40.50.300">
    <property type="entry name" value="P-loop containing nucleotide triphosphate hydrolases"/>
    <property type="match status" value="2"/>
</dbReference>
<dbReference type="PROSITE" id="PS00517">
    <property type="entry name" value="RNASE_3_1"/>
    <property type="match status" value="1"/>
</dbReference>
<keyword evidence="25" id="KW-1185">Reference proteome</keyword>
<dbReference type="InterPro" id="IPR038248">
    <property type="entry name" value="Dicer_dimer_sf"/>
</dbReference>
<evidence type="ECO:0000259" key="19">
    <source>
        <dbReference type="PROSITE" id="PS50142"/>
    </source>
</evidence>
<feature type="domain" description="Dicer dsRNA-binding fold" evidence="23">
    <location>
        <begin position="560"/>
        <end position="651"/>
    </location>
</feature>
<gene>
    <name evidence="24" type="ORF">RND81_12G170800</name>
</gene>
<evidence type="ECO:0000259" key="20">
    <source>
        <dbReference type="PROSITE" id="PS50821"/>
    </source>
</evidence>
<keyword evidence="15" id="KW-0464">Manganese</keyword>
<evidence type="ECO:0000256" key="17">
    <source>
        <dbReference type="ARBA" id="ARBA00035116"/>
    </source>
</evidence>
<sequence>MTKSIGMGILETEDDSTALLPFARSYQIEAFEQAMKQNTIVFLETGSGKTLISIMLIRSFAYLLRRPTQPYIAVFLVPKVVLVTQQAEAIEKSTDLKVGKYWGDMGVDFWDGSNWKVEQEKHEVLVMTPQILLDALRHTYIQLDMIKVLIFDECHHAMGKHPYACIMKEFYHRQLPINDVPRIFGMTASPVKAKVKGSESYAAYWRSISALESLMYSKVYTCESEAVLAKYIPFPNSKVQLYDKDMSNKIQDFLIESVGSLKGKHINALRDLGVEESVKESLTHKLKKLSSTFQYCLGELGLWAALKATDVLSFGESDIFSWDMLDVYGKTTIRAFISDVQKELSAYMPSGLRWSILDVKANMEIKLLTSKVICLAESLLRYRDLKDLRCIIFVERVVTAMVLEAILDDLLSTTSGWKAKYIAGNGSALKSQSRIEQNKIVQDFRNGILHILVATSILEEGLDVQSCNLVVRFDPSFNVCSFIQSRGRARMQDSDFLLMVKSGDVSELSRVKNYLSSGEIMRKESLSHASLPCQPVEFDEFDEIFYRVPSTGAIVTLSSSVSLIYFYCSRLPSDGYFKPSPRCVIDEVLETCTLQFPNSCPIPSVSIKGDSNIVKRKMLKHFVCLEACKRLHEIGALTDTLVPDIVLEEGLVQELENEPYDDNQPSYIPPEFVSNDFKSGAAVYHCYLLELKQDFYSEIPLHDVILVLKNELEADVGCIEFDMNVDWGNMSVNLKYAGTMNLTDDQVVLCRRFQVTVLRILRYRNANKLTDSVAGLFKWEKSGDTHEAHYDYLLLPCHCLHQISSIDWDCIYSASFFKNEVNASFTSNNPENLHPENVYTKNGYVHPSVLQNCLVCTPHNGYFYCVSGFLDGMNSNSLLSLRDGEFMTYKKYYGVRHGIDLVFDKQALLCGRQVFRPQNYLLSCRQRREKEASDASVELPPELCLVIMSPISVSTFYTFSFIPSIMHRVESLLLSTNLRRIILDQCMQNVFIQAPKVLEAITTKHCQEGFHLESLETLGDSFLKYAVCQELFNSYQNNHEGLLSIKKSKIVSNFALCKLGCQKKISGFVRFESFNPKTWTIPGDLSSNCELEEDFLSNGTKIYNKGARKMKGKRVADVVEALIGAFLIAGGEAAALLFMNWLGIEVELSCIVYQRVFNIDPYKHVNISRLESILNYTFKDPSLLVEALTHGSYMLPEIPRCYQRLEFLGDAVLDHIITIHLYAKYPGMTPGLLTDLRSASVNNDCYAQSAVRAELYKHVLHASQTLHRQLSATITHFEELSTNSTFGWELDINFPKVLADVIESLAGAIFVDSGFNKETVAKSIVPLLEPLVTPETLKLHPVRELHDLCQKYHYNIGKPVRSCENGVPSITLEVEANGSIYKHTCKAMDKTLANKIASRVILKSLKESIPDL</sequence>
<evidence type="ECO:0000256" key="14">
    <source>
        <dbReference type="ARBA" id="ARBA00023158"/>
    </source>
</evidence>
<dbReference type="FunFam" id="3.40.50.300:FF:000705">
    <property type="entry name" value="Endoribonuclease dicer-like protein"/>
    <property type="match status" value="1"/>
</dbReference>
<dbReference type="PANTHER" id="PTHR14950:SF70">
    <property type="entry name" value="ENDORIBONUCLEASE DICER HOMOLOG 2"/>
    <property type="match status" value="1"/>
</dbReference>
<dbReference type="SUPFAM" id="SSF52540">
    <property type="entry name" value="P-loop containing nucleoside triphosphate hydrolases"/>
    <property type="match status" value="1"/>
</dbReference>
<dbReference type="GO" id="GO:0046872">
    <property type="term" value="F:metal ion binding"/>
    <property type="evidence" value="ECO:0007669"/>
    <property type="project" value="UniProtKB-KW"/>
</dbReference>
<dbReference type="EMBL" id="JBDFQZ010000012">
    <property type="protein sequence ID" value="KAK9673490.1"/>
    <property type="molecule type" value="Genomic_DNA"/>
</dbReference>
<protein>
    <submittedName>
        <fullName evidence="24">Uncharacterized protein</fullName>
    </submittedName>
</protein>
<evidence type="ECO:0000313" key="25">
    <source>
        <dbReference type="Proteomes" id="UP001443914"/>
    </source>
</evidence>
<keyword evidence="10" id="KW-0347">Helicase</keyword>
<evidence type="ECO:0000313" key="24">
    <source>
        <dbReference type="EMBL" id="KAK9673493.1"/>
    </source>
</evidence>
<evidence type="ECO:0000256" key="3">
    <source>
        <dbReference type="ARBA" id="ARBA00004123"/>
    </source>
</evidence>
<comment type="subcellular location">
    <subcellularLocation>
        <location evidence="3">Nucleus</location>
    </subcellularLocation>
</comment>
<evidence type="ECO:0000256" key="8">
    <source>
        <dbReference type="ARBA" id="ARBA00022759"/>
    </source>
</evidence>
<keyword evidence="5" id="KW-0479">Metal-binding</keyword>
<dbReference type="GO" id="GO:0004386">
    <property type="term" value="F:helicase activity"/>
    <property type="evidence" value="ECO:0007669"/>
    <property type="project" value="UniProtKB-KW"/>
</dbReference>
<feature type="domain" description="PAZ" evidence="20">
    <location>
        <begin position="840"/>
        <end position="948"/>
    </location>
</feature>
<dbReference type="PROSITE" id="PS50142">
    <property type="entry name" value="RNASE_3_2"/>
    <property type="match status" value="2"/>
</dbReference>
<dbReference type="InterPro" id="IPR036389">
    <property type="entry name" value="RNase_III_sf"/>
</dbReference>
<dbReference type="SUPFAM" id="SSF69065">
    <property type="entry name" value="RNase III domain-like"/>
    <property type="match status" value="2"/>
</dbReference>
<evidence type="ECO:0000259" key="22">
    <source>
        <dbReference type="PROSITE" id="PS51194"/>
    </source>
</evidence>
<dbReference type="CDD" id="cd18034">
    <property type="entry name" value="DEXHc_dicer"/>
    <property type="match status" value="1"/>
</dbReference>
<evidence type="ECO:0000256" key="4">
    <source>
        <dbReference type="ARBA" id="ARBA00022722"/>
    </source>
</evidence>
<name>A0AAW1HBQ8_SAPOF</name>
<keyword evidence="13 18" id="KW-0694">RNA-binding</keyword>
<dbReference type="InterPro" id="IPR036085">
    <property type="entry name" value="PAZ_dom_sf"/>
</dbReference>
<dbReference type="Pfam" id="PF00271">
    <property type="entry name" value="Helicase_C"/>
    <property type="match status" value="1"/>
</dbReference>
<dbReference type="Pfam" id="PF03368">
    <property type="entry name" value="Dicer_dimer"/>
    <property type="match status" value="1"/>
</dbReference>
<dbReference type="GO" id="GO:0004525">
    <property type="term" value="F:ribonuclease III activity"/>
    <property type="evidence" value="ECO:0007669"/>
    <property type="project" value="InterPro"/>
</dbReference>
<evidence type="ECO:0000256" key="12">
    <source>
        <dbReference type="ARBA" id="ARBA00022842"/>
    </source>
</evidence>
<evidence type="ECO:0000256" key="7">
    <source>
        <dbReference type="ARBA" id="ARBA00022741"/>
    </source>
</evidence>
<evidence type="ECO:0000256" key="13">
    <source>
        <dbReference type="ARBA" id="ARBA00022884"/>
    </source>
</evidence>
<dbReference type="GO" id="GO:0005634">
    <property type="term" value="C:nucleus"/>
    <property type="evidence" value="ECO:0007669"/>
    <property type="project" value="UniProtKB-SubCell"/>
</dbReference>
<proteinExistence type="inferred from homology"/>
<keyword evidence="14" id="KW-0943">RNA-mediated gene silencing</keyword>
<keyword evidence="9" id="KW-0378">Hydrolase</keyword>
<dbReference type="GO" id="GO:0003723">
    <property type="term" value="F:RNA binding"/>
    <property type="evidence" value="ECO:0007669"/>
    <property type="project" value="UniProtKB-UniRule"/>
</dbReference>
<dbReference type="GO" id="GO:0005737">
    <property type="term" value="C:cytoplasm"/>
    <property type="evidence" value="ECO:0007669"/>
    <property type="project" value="TreeGrafter"/>
</dbReference>
<dbReference type="PROSITE" id="PS51192">
    <property type="entry name" value="HELICASE_ATP_BIND_1"/>
    <property type="match status" value="1"/>
</dbReference>
<comment type="cofactor">
    <cofactor evidence="1">
        <name>Mn(2+)</name>
        <dbReference type="ChEBI" id="CHEBI:29035"/>
    </cofactor>
</comment>